<dbReference type="EMBL" id="LXQA010299786">
    <property type="protein sequence ID" value="MCI42067.1"/>
    <property type="molecule type" value="Genomic_DNA"/>
</dbReference>
<sequence length="20" mass="2062">MDQHLALARGAATLTPGAMH</sequence>
<dbReference type="AlphaFoldDB" id="A0A392S0Z5"/>
<name>A0A392S0Z5_9FABA</name>
<dbReference type="Proteomes" id="UP000265520">
    <property type="component" value="Unassembled WGS sequence"/>
</dbReference>
<protein>
    <submittedName>
        <fullName evidence="2">Uncharacterized protein</fullName>
    </submittedName>
</protein>
<proteinExistence type="predicted"/>
<accession>A0A392S0Z5</accession>
<reference evidence="2 3" key="1">
    <citation type="journal article" date="2018" name="Front. Plant Sci.">
        <title>Red Clover (Trifolium pratense) and Zigzag Clover (T. medium) - A Picture of Genomic Similarities and Differences.</title>
        <authorList>
            <person name="Dluhosova J."/>
            <person name="Istvanek J."/>
            <person name="Nedelnik J."/>
            <person name="Repkova J."/>
        </authorList>
    </citation>
    <scope>NUCLEOTIDE SEQUENCE [LARGE SCALE GENOMIC DNA]</scope>
    <source>
        <strain evidence="3">cv. 10/8</strain>
        <tissue evidence="2">Leaf</tissue>
    </source>
</reference>
<evidence type="ECO:0000313" key="2">
    <source>
        <dbReference type="EMBL" id="MCI42067.1"/>
    </source>
</evidence>
<feature type="non-terminal residue" evidence="2">
    <location>
        <position position="20"/>
    </location>
</feature>
<evidence type="ECO:0000313" key="3">
    <source>
        <dbReference type="Proteomes" id="UP000265520"/>
    </source>
</evidence>
<comment type="caution">
    <text evidence="2">The sequence shown here is derived from an EMBL/GenBank/DDBJ whole genome shotgun (WGS) entry which is preliminary data.</text>
</comment>
<keyword evidence="3" id="KW-1185">Reference proteome</keyword>
<organism evidence="2 3">
    <name type="scientific">Trifolium medium</name>
    <dbReference type="NCBI Taxonomy" id="97028"/>
    <lineage>
        <taxon>Eukaryota</taxon>
        <taxon>Viridiplantae</taxon>
        <taxon>Streptophyta</taxon>
        <taxon>Embryophyta</taxon>
        <taxon>Tracheophyta</taxon>
        <taxon>Spermatophyta</taxon>
        <taxon>Magnoliopsida</taxon>
        <taxon>eudicotyledons</taxon>
        <taxon>Gunneridae</taxon>
        <taxon>Pentapetalae</taxon>
        <taxon>rosids</taxon>
        <taxon>fabids</taxon>
        <taxon>Fabales</taxon>
        <taxon>Fabaceae</taxon>
        <taxon>Papilionoideae</taxon>
        <taxon>50 kb inversion clade</taxon>
        <taxon>NPAAA clade</taxon>
        <taxon>Hologalegina</taxon>
        <taxon>IRL clade</taxon>
        <taxon>Trifolieae</taxon>
        <taxon>Trifolium</taxon>
    </lineage>
</organism>
<feature type="region of interest" description="Disordered" evidence="1">
    <location>
        <begin position="1"/>
        <end position="20"/>
    </location>
</feature>
<evidence type="ECO:0000256" key="1">
    <source>
        <dbReference type="SAM" id="MobiDB-lite"/>
    </source>
</evidence>